<dbReference type="InterPro" id="IPR001509">
    <property type="entry name" value="Epimerase_deHydtase"/>
</dbReference>
<dbReference type="Proteomes" id="UP000663946">
    <property type="component" value="Chromosome 1"/>
</dbReference>
<dbReference type="RefSeq" id="WP_065702476.1">
    <property type="nucleotide sequence ID" value="NZ_CP049216.1"/>
</dbReference>
<protein>
    <submittedName>
        <fullName evidence="2">NAD(P)-dependent oxidoreductase</fullName>
    </submittedName>
</protein>
<accession>A0AAJ4N0S9</accession>
<gene>
    <name evidence="2" type="ORF">G6M86_06645</name>
</gene>
<evidence type="ECO:0000259" key="1">
    <source>
        <dbReference type="Pfam" id="PF01370"/>
    </source>
</evidence>
<dbReference type="SUPFAM" id="SSF51735">
    <property type="entry name" value="NAD(P)-binding Rossmann-fold domains"/>
    <property type="match status" value="1"/>
</dbReference>
<evidence type="ECO:0000313" key="2">
    <source>
        <dbReference type="EMBL" id="QTG12938.1"/>
    </source>
</evidence>
<evidence type="ECO:0000313" key="3">
    <source>
        <dbReference type="Proteomes" id="UP000663946"/>
    </source>
</evidence>
<dbReference type="AlphaFoldDB" id="A0AAJ4N0S9"/>
<dbReference type="EMBL" id="CP049216">
    <property type="protein sequence ID" value="QTG12938.1"/>
    <property type="molecule type" value="Genomic_DNA"/>
</dbReference>
<dbReference type="PANTHER" id="PTHR43245">
    <property type="entry name" value="BIFUNCTIONAL POLYMYXIN RESISTANCE PROTEIN ARNA"/>
    <property type="match status" value="1"/>
</dbReference>
<organism evidence="2 3">
    <name type="scientific">Agrobacterium tumefaciens</name>
    <dbReference type="NCBI Taxonomy" id="358"/>
    <lineage>
        <taxon>Bacteria</taxon>
        <taxon>Pseudomonadati</taxon>
        <taxon>Pseudomonadota</taxon>
        <taxon>Alphaproteobacteria</taxon>
        <taxon>Hyphomicrobiales</taxon>
        <taxon>Rhizobiaceae</taxon>
        <taxon>Rhizobium/Agrobacterium group</taxon>
        <taxon>Agrobacterium</taxon>
        <taxon>Agrobacterium tumefaciens complex</taxon>
    </lineage>
</organism>
<dbReference type="InterPro" id="IPR050177">
    <property type="entry name" value="Lipid_A_modif_metabolic_enz"/>
</dbReference>
<dbReference type="InterPro" id="IPR036291">
    <property type="entry name" value="NAD(P)-bd_dom_sf"/>
</dbReference>
<name>A0AAJ4N0S9_AGRTU</name>
<sequence>MRIVLTGSSGRVGRAIFSALASRHEVIGIDRSPFSTTHIVSDFADMGLLRSAMTRADAVIHTAALHAPHVGVVPDAEFRRINVEGTRLLAAAAIDAGVPRLVFTSTTALYGEAVFAGTCTFINEDTPPRPRSIYHRSKLEAEQAPEKIAGPHLAVRVLRMSRSFPEPADVMASYRLHRGVDIRDVADAHLLALTNTGDDFQRYIISGATPFSACDCSDLASDAASILRQRVPALADAFAQRAWALPATIDRIYSPLQAKKSLGWTSHYSFEEVLAQLSRRSMEVLPVGAAINRKSE</sequence>
<dbReference type="Pfam" id="PF01370">
    <property type="entry name" value="Epimerase"/>
    <property type="match status" value="1"/>
</dbReference>
<reference evidence="2" key="1">
    <citation type="submission" date="2020-02" db="EMBL/GenBank/DDBJ databases">
        <title>Unexpected conservation and global transmission of agrobacterial virulence plasmids.</title>
        <authorList>
            <person name="Weisberg A.J."/>
            <person name="Davis E.W. II"/>
            <person name="Tabima J.R."/>
            <person name="Belcher M.S."/>
            <person name="Miller M."/>
            <person name="Kuo C.-H."/>
            <person name="Loper J.E."/>
            <person name="Grunwald N.J."/>
            <person name="Putnam M.L."/>
            <person name="Chang J.H."/>
        </authorList>
    </citation>
    <scope>NUCLEOTIDE SEQUENCE</scope>
    <source>
        <strain evidence="2">Q15/94</strain>
    </source>
</reference>
<feature type="domain" description="NAD-dependent epimerase/dehydratase" evidence="1">
    <location>
        <begin position="3"/>
        <end position="160"/>
    </location>
</feature>
<proteinExistence type="predicted"/>
<dbReference type="PANTHER" id="PTHR43245:SF54">
    <property type="entry name" value="BLL0593 PROTEIN"/>
    <property type="match status" value="1"/>
</dbReference>
<dbReference type="Gene3D" id="3.40.50.720">
    <property type="entry name" value="NAD(P)-binding Rossmann-like Domain"/>
    <property type="match status" value="1"/>
</dbReference>